<feature type="transmembrane region" description="Helical" evidence="2">
    <location>
        <begin position="466"/>
        <end position="486"/>
    </location>
</feature>
<dbReference type="EMBL" id="JAEVFJ010000018">
    <property type="protein sequence ID" value="KAH8099746.1"/>
    <property type="molecule type" value="Genomic_DNA"/>
</dbReference>
<evidence type="ECO:0000256" key="2">
    <source>
        <dbReference type="SAM" id="Phobius"/>
    </source>
</evidence>
<evidence type="ECO:0000259" key="3">
    <source>
        <dbReference type="Pfam" id="PF20151"/>
    </source>
</evidence>
<evidence type="ECO:0000313" key="5">
    <source>
        <dbReference type="Proteomes" id="UP000813824"/>
    </source>
</evidence>
<dbReference type="Pfam" id="PF20151">
    <property type="entry name" value="DUF6533"/>
    <property type="match status" value="1"/>
</dbReference>
<feature type="transmembrane region" description="Helical" evidence="2">
    <location>
        <begin position="299"/>
        <end position="317"/>
    </location>
</feature>
<feature type="transmembrane region" description="Helical" evidence="2">
    <location>
        <begin position="517"/>
        <end position="534"/>
    </location>
</feature>
<proteinExistence type="predicted"/>
<protein>
    <recommendedName>
        <fullName evidence="3">DUF6533 domain-containing protein</fullName>
    </recommendedName>
</protein>
<keyword evidence="2" id="KW-1133">Transmembrane helix</keyword>
<keyword evidence="2" id="KW-0472">Membrane</keyword>
<feature type="transmembrane region" description="Helical" evidence="2">
    <location>
        <begin position="404"/>
        <end position="429"/>
    </location>
</feature>
<gene>
    <name evidence="4" type="ORF">BXZ70DRAFT_907765</name>
</gene>
<dbReference type="InterPro" id="IPR045340">
    <property type="entry name" value="DUF6533"/>
</dbReference>
<evidence type="ECO:0000313" key="4">
    <source>
        <dbReference type="EMBL" id="KAH8099746.1"/>
    </source>
</evidence>
<keyword evidence="2" id="KW-0812">Transmembrane</keyword>
<feature type="domain" description="DUF6533" evidence="3">
    <location>
        <begin position="307"/>
        <end position="348"/>
    </location>
</feature>
<feature type="transmembrane region" description="Helical" evidence="2">
    <location>
        <begin position="540"/>
        <end position="559"/>
    </location>
</feature>
<reference evidence="4" key="1">
    <citation type="journal article" date="2021" name="New Phytol.">
        <title>Evolutionary innovations through gain and loss of genes in the ectomycorrhizal Boletales.</title>
        <authorList>
            <person name="Wu G."/>
            <person name="Miyauchi S."/>
            <person name="Morin E."/>
            <person name="Kuo A."/>
            <person name="Drula E."/>
            <person name="Varga T."/>
            <person name="Kohler A."/>
            <person name="Feng B."/>
            <person name="Cao Y."/>
            <person name="Lipzen A."/>
            <person name="Daum C."/>
            <person name="Hundley H."/>
            <person name="Pangilinan J."/>
            <person name="Johnson J."/>
            <person name="Barry K."/>
            <person name="LaButti K."/>
            <person name="Ng V."/>
            <person name="Ahrendt S."/>
            <person name="Min B."/>
            <person name="Choi I.G."/>
            <person name="Park H."/>
            <person name="Plett J.M."/>
            <person name="Magnuson J."/>
            <person name="Spatafora J.W."/>
            <person name="Nagy L.G."/>
            <person name="Henrissat B."/>
            <person name="Grigoriev I.V."/>
            <person name="Yang Z.L."/>
            <person name="Xu J."/>
            <person name="Martin F.M."/>
        </authorList>
    </citation>
    <scope>NUCLEOTIDE SEQUENCE</scope>
    <source>
        <strain evidence="4">KKN 215</strain>
    </source>
</reference>
<dbReference type="AlphaFoldDB" id="A0A8K0UP58"/>
<name>A0A8K0UP58_9AGAR</name>
<accession>A0A8K0UP58</accession>
<sequence length="686" mass="75943">MSISVRFILSTPDTYPPGRAVFVCLNQAGTSRAEAEHLVVGDVNAELAGIQVFWRDNYEFTASRPTRESSATCTRLREIHEHYWFWWDLDTIAQETGRLEKFMSNKQYGCGRVNLPIARSIRPLSAVRMVLMEVFPSVDGQHSDVIVSAGILNEPPNMDVDYLHANIVAVKRSGFLPPCRHKAPSQIPQTHSSTFATRALPDRRDVPSTYDELPGPPFLLLVAICKYFATRGRFSLEETDPVAVEGLLKDKWEATECGDGTMDGLCIPEDEDELYALWADIISLLILDCMFGVVTVRQLIIAPSLVAALVLYDYFLTLSKERTYVWGSKSSLSAGTLIYLVNRYVMLAEVLVVLSQLRLETNESCRAATWVSIALMLILQLSHASCDLPDTMDAVFAALRIYSIWGGNVKVGLATLLVHCIPLGFRIFTLAQPWEISSTRLLTYGLIPGCILSQETSFAFDVKTTVTVGNAFSIFAYGWTLCLTVWKTYTMSREMRAAKFSVAVGSMSSMLLRDGSVQFLVLTALTIFETVWILTHGSDASMYALVNALSSVLISNFVLNLRRVHLPDRSAPSSSVVFASLSTFSMNFVGNLGAPLGDDPEDAEIVRSTNPLSVGLDLVADSEREAVHLLEEDRDDEVCQSPHEDVGMDESIELKRRPSETQLLPPEGTYATLRWPQSEDAGSSGH</sequence>
<keyword evidence="5" id="KW-1185">Reference proteome</keyword>
<comment type="caution">
    <text evidence="4">The sequence shown here is derived from an EMBL/GenBank/DDBJ whole genome shotgun (WGS) entry which is preliminary data.</text>
</comment>
<dbReference type="Proteomes" id="UP000813824">
    <property type="component" value="Unassembled WGS sequence"/>
</dbReference>
<feature type="region of interest" description="Disordered" evidence="1">
    <location>
        <begin position="655"/>
        <end position="686"/>
    </location>
</feature>
<dbReference type="OrthoDB" id="3258863at2759"/>
<evidence type="ECO:0000256" key="1">
    <source>
        <dbReference type="SAM" id="MobiDB-lite"/>
    </source>
</evidence>
<organism evidence="4 5">
    <name type="scientific">Cristinia sonorae</name>
    <dbReference type="NCBI Taxonomy" id="1940300"/>
    <lineage>
        <taxon>Eukaryota</taxon>
        <taxon>Fungi</taxon>
        <taxon>Dikarya</taxon>
        <taxon>Basidiomycota</taxon>
        <taxon>Agaricomycotina</taxon>
        <taxon>Agaricomycetes</taxon>
        <taxon>Agaricomycetidae</taxon>
        <taxon>Agaricales</taxon>
        <taxon>Pleurotineae</taxon>
        <taxon>Stephanosporaceae</taxon>
        <taxon>Cristinia</taxon>
    </lineage>
</organism>